<accession>A0A917YPP1</accession>
<organism evidence="3 4">
    <name type="scientific">Bowmanella pacifica</name>
    <dbReference type="NCBI Taxonomy" id="502051"/>
    <lineage>
        <taxon>Bacteria</taxon>
        <taxon>Pseudomonadati</taxon>
        <taxon>Pseudomonadota</taxon>
        <taxon>Gammaproteobacteria</taxon>
        <taxon>Alteromonadales</taxon>
        <taxon>Alteromonadaceae</taxon>
        <taxon>Bowmanella</taxon>
    </lineage>
</organism>
<dbReference type="Proteomes" id="UP000606935">
    <property type="component" value="Unassembled WGS sequence"/>
</dbReference>
<evidence type="ECO:0000313" key="3">
    <source>
        <dbReference type="EMBL" id="GGO63423.1"/>
    </source>
</evidence>
<proteinExistence type="predicted"/>
<sequence>MDSLTPHQSASICDLAYDITDEIHTATKSSNAKFRVPFDYMKSAKKNRIFASFAKLQFSPIDYFQANTGLGDGRTAAFGVIAEGIDIYGNNRKGESLITIRGTQSWADWGTNFRTMPDSKQGVHIHSGFNQAFQSFAHHIDRYLDWHSPSRIHLVGHSLGGALATLTARHIHSRDSAGSCQVKLYTFGAPRVGFDNFNQQMETLIGKQNIYRVYHDADVVSMIPMYPFLHAFSADSAEGYCLNWNGSLVSVQAHDRQGYIRSIGNSDWQGLKNKPMAWTSRRLMASLGSYLLLGPALFSAKLLSIIGKALNYILSKALGIGLGTLPGYATTLDQISWLLVRGMTALKSLWELGIGALKAILAFLGIKAEVKNPTVAFIRALLERLGSCLQSLAYQSVYLTHPETGFTSRTPRSGWQTQQAYLSRTGLLEDNMPFSSGHRPRQNAYRRPGPNNKLSKRQLGPSVWMPDN</sequence>
<dbReference type="InterPro" id="IPR002921">
    <property type="entry name" value="Fungal_lipase-type"/>
</dbReference>
<dbReference type="Gene3D" id="3.40.50.1820">
    <property type="entry name" value="alpha/beta hydrolase"/>
    <property type="match status" value="1"/>
</dbReference>
<gene>
    <name evidence="3" type="ORF">GCM10010982_00430</name>
</gene>
<protein>
    <recommendedName>
        <fullName evidence="2">Fungal lipase-type domain-containing protein</fullName>
    </recommendedName>
</protein>
<dbReference type="GO" id="GO:0006629">
    <property type="term" value="P:lipid metabolic process"/>
    <property type="evidence" value="ECO:0007669"/>
    <property type="project" value="InterPro"/>
</dbReference>
<evidence type="ECO:0000313" key="4">
    <source>
        <dbReference type="Proteomes" id="UP000606935"/>
    </source>
</evidence>
<dbReference type="InterPro" id="IPR029058">
    <property type="entry name" value="AB_hydrolase_fold"/>
</dbReference>
<dbReference type="CDD" id="cd00519">
    <property type="entry name" value="Lipase_3"/>
    <property type="match status" value="1"/>
</dbReference>
<reference evidence="3" key="2">
    <citation type="submission" date="2020-09" db="EMBL/GenBank/DDBJ databases">
        <authorList>
            <person name="Sun Q."/>
            <person name="Zhou Y."/>
        </authorList>
    </citation>
    <scope>NUCLEOTIDE SEQUENCE</scope>
    <source>
        <strain evidence="3">CGMCC 1.7086</strain>
    </source>
</reference>
<keyword evidence="4" id="KW-1185">Reference proteome</keyword>
<feature type="domain" description="Fungal lipase-type" evidence="2">
    <location>
        <begin position="98"/>
        <end position="225"/>
    </location>
</feature>
<dbReference type="EMBL" id="BMLS01000001">
    <property type="protein sequence ID" value="GGO63423.1"/>
    <property type="molecule type" value="Genomic_DNA"/>
</dbReference>
<reference evidence="3" key="1">
    <citation type="journal article" date="2014" name="Int. J. Syst. Evol. Microbiol.">
        <title>Complete genome sequence of Corynebacterium casei LMG S-19264T (=DSM 44701T), isolated from a smear-ripened cheese.</title>
        <authorList>
            <consortium name="US DOE Joint Genome Institute (JGI-PGF)"/>
            <person name="Walter F."/>
            <person name="Albersmeier A."/>
            <person name="Kalinowski J."/>
            <person name="Ruckert C."/>
        </authorList>
    </citation>
    <scope>NUCLEOTIDE SEQUENCE</scope>
    <source>
        <strain evidence="3">CGMCC 1.7086</strain>
    </source>
</reference>
<name>A0A917YPP1_9ALTE</name>
<dbReference type="Pfam" id="PF01764">
    <property type="entry name" value="Lipase_3"/>
    <property type="match status" value="1"/>
</dbReference>
<comment type="caution">
    <text evidence="3">The sequence shown here is derived from an EMBL/GenBank/DDBJ whole genome shotgun (WGS) entry which is preliminary data.</text>
</comment>
<dbReference type="PANTHER" id="PTHR45856">
    <property type="entry name" value="ALPHA/BETA-HYDROLASES SUPERFAMILY PROTEIN"/>
    <property type="match status" value="1"/>
</dbReference>
<dbReference type="AlphaFoldDB" id="A0A917YPP1"/>
<evidence type="ECO:0000256" key="1">
    <source>
        <dbReference type="SAM" id="MobiDB-lite"/>
    </source>
</evidence>
<dbReference type="InterPro" id="IPR051218">
    <property type="entry name" value="Sec_MonoDiacylglyc_Lipase"/>
</dbReference>
<evidence type="ECO:0000259" key="2">
    <source>
        <dbReference type="Pfam" id="PF01764"/>
    </source>
</evidence>
<feature type="region of interest" description="Disordered" evidence="1">
    <location>
        <begin position="432"/>
        <end position="468"/>
    </location>
</feature>
<dbReference type="PANTHER" id="PTHR45856:SF23">
    <property type="entry name" value="FUNGAL LIPASE-LIKE DOMAIN-CONTAINING PROTEIN"/>
    <property type="match status" value="1"/>
</dbReference>
<dbReference type="SUPFAM" id="SSF53474">
    <property type="entry name" value="alpha/beta-Hydrolases"/>
    <property type="match status" value="1"/>
</dbReference>